<reference evidence="2" key="1">
    <citation type="submission" date="2019-05" db="EMBL/GenBank/DDBJ databases">
        <title>Annotation for the trematode Fasciolopsis buski.</title>
        <authorList>
            <person name="Choi Y.-J."/>
        </authorList>
    </citation>
    <scope>NUCLEOTIDE SEQUENCE</scope>
    <source>
        <strain evidence="2">HT</strain>
        <tissue evidence="2">Whole worm</tissue>
    </source>
</reference>
<feature type="compositionally biased region" description="Polar residues" evidence="1">
    <location>
        <begin position="311"/>
        <end position="330"/>
    </location>
</feature>
<gene>
    <name evidence="2" type="ORF">FBUS_04230</name>
</gene>
<dbReference type="Proteomes" id="UP000728185">
    <property type="component" value="Unassembled WGS sequence"/>
</dbReference>
<keyword evidence="3" id="KW-1185">Reference proteome</keyword>
<organism evidence="2 3">
    <name type="scientific">Fasciolopsis buskii</name>
    <dbReference type="NCBI Taxonomy" id="27845"/>
    <lineage>
        <taxon>Eukaryota</taxon>
        <taxon>Metazoa</taxon>
        <taxon>Spiralia</taxon>
        <taxon>Lophotrochozoa</taxon>
        <taxon>Platyhelminthes</taxon>
        <taxon>Trematoda</taxon>
        <taxon>Digenea</taxon>
        <taxon>Plagiorchiida</taxon>
        <taxon>Echinostomata</taxon>
        <taxon>Echinostomatoidea</taxon>
        <taxon>Fasciolidae</taxon>
        <taxon>Fasciolopsis</taxon>
    </lineage>
</organism>
<comment type="caution">
    <text evidence="2">The sequence shown here is derived from an EMBL/GenBank/DDBJ whole genome shotgun (WGS) entry which is preliminary data.</text>
</comment>
<proteinExistence type="predicted"/>
<dbReference type="AlphaFoldDB" id="A0A8E0VM64"/>
<protein>
    <submittedName>
        <fullName evidence="2">La protein 1</fullName>
    </submittedName>
</protein>
<evidence type="ECO:0000313" key="2">
    <source>
        <dbReference type="EMBL" id="KAA0197124.1"/>
    </source>
</evidence>
<dbReference type="InterPro" id="IPR006607">
    <property type="entry name" value="DM15"/>
</dbReference>
<name>A0A8E0VM64_9TREM</name>
<dbReference type="Pfam" id="PF21071">
    <property type="entry name" value="LARP1_HEAT"/>
    <property type="match status" value="1"/>
</dbReference>
<evidence type="ECO:0000313" key="3">
    <source>
        <dbReference type="Proteomes" id="UP000728185"/>
    </source>
</evidence>
<accession>A0A8E0VM64</accession>
<evidence type="ECO:0000256" key="1">
    <source>
        <dbReference type="SAM" id="MobiDB-lite"/>
    </source>
</evidence>
<feature type="region of interest" description="Disordered" evidence="1">
    <location>
        <begin position="309"/>
        <end position="332"/>
    </location>
</feature>
<sequence>LTSDVTAVQDSPGSQEELNFRFAEETPGFIDSTHASRGVSVDRFSNSEYHRTRTSSTTSEEDIDDSMLSNLLVIAPSSDDHSVLPHVSVLPTIPSSCTLMEDGDTTGIGLQEQSNALPTPSDDETLKALVDDLCKAVTESRLQPSVQISETNEALTVSTTPVELDTVTRPEDLCSPASIEAVSGDTYCAHQSAMLCPATLVPFSQGPLSAPPHPTASSHGQLLYPGPCIPYTPALLNGQPPYALLPSTASLPSPNALVLAPLTRASIGSHAAPLCYVPPFAPFGPAPIPVVSGLPPLRQQLPVVSPVVGGTLSSTNDNTGQTKGKPNSESGRFAAFYPVSTTDDTLFAKPANRMVSRKRSQSGCEFSSAVQSKIGFLLNPAAKELPKGNESKDSNEQLVTHPHHTLLQQKGFTFHVYNQFRAKCLKDRAEKGNTWCPLGFPSVIQLHELLSLVVIFCRCQQFFLQEMNILYSFWSFFLREHFNRNMYKDFRKHAIEDAKAGARYGMECLFRFYSYGLEKRFRKAIYKDFQEETLRDYDEGHLYGLEKFWALLHYGRKKLKVDDRLQELLSTKYRTIQDFRVNFQPPAGFFIDKSRRRTKSESVGLVRTFETTINQPVKKDCMDT</sequence>
<dbReference type="GO" id="GO:0000339">
    <property type="term" value="F:RNA cap binding"/>
    <property type="evidence" value="ECO:0007669"/>
    <property type="project" value="InterPro"/>
</dbReference>
<dbReference type="GO" id="GO:0048255">
    <property type="term" value="P:mRNA stabilization"/>
    <property type="evidence" value="ECO:0007669"/>
    <property type="project" value="InterPro"/>
</dbReference>
<dbReference type="OrthoDB" id="340227at2759"/>
<dbReference type="SMART" id="SM00684">
    <property type="entry name" value="DM15"/>
    <property type="match status" value="3"/>
</dbReference>
<feature type="non-terminal residue" evidence="2">
    <location>
        <position position="624"/>
    </location>
</feature>
<dbReference type="EMBL" id="LUCM01002582">
    <property type="protein sequence ID" value="KAA0197124.1"/>
    <property type="molecule type" value="Genomic_DNA"/>
</dbReference>